<feature type="domain" description="bAvd-like" evidence="1">
    <location>
        <begin position="10"/>
        <end position="110"/>
    </location>
</feature>
<sequence length="116" mass="13852">MARYQHLPIFQSTYDLTLEIHKRANNFPRVHRYSIGEKIKNTSIDLLDLIVTANSAKHKTMYLENAQNILEKLKIYIRICFDLKILGQKGFEFLTRKIDEIGRQLNKWKEWSIKMI</sequence>
<gene>
    <name evidence="2" type="ORF">A2996_03185</name>
</gene>
<dbReference type="CDD" id="cd16376">
    <property type="entry name" value="Avd_like"/>
    <property type="match status" value="1"/>
</dbReference>
<dbReference type="InterPro" id="IPR055360">
    <property type="entry name" value="bAvd"/>
</dbReference>
<proteinExistence type="predicted"/>
<dbReference type="InterPro" id="IPR036583">
    <property type="entry name" value="23S_rRNA_IVS_sf"/>
</dbReference>
<name>A0A1F5EQ05_9BACT</name>
<organism evidence="2 3">
    <name type="scientific">Candidatus Campbellbacteria bacterium RIFCSPLOWO2_01_FULL_34_15</name>
    <dbReference type="NCBI Taxonomy" id="1797579"/>
    <lineage>
        <taxon>Bacteria</taxon>
        <taxon>Candidatus Campbelliibacteriota</taxon>
    </lineage>
</organism>
<dbReference type="STRING" id="1797579.A2996_03185"/>
<dbReference type="AlphaFoldDB" id="A0A1F5EQ05"/>
<evidence type="ECO:0000313" key="2">
    <source>
        <dbReference type="EMBL" id="OGD69326.1"/>
    </source>
</evidence>
<accession>A0A1F5EQ05</accession>
<dbReference type="Pfam" id="PF22296">
    <property type="entry name" value="bAvd"/>
    <property type="match status" value="1"/>
</dbReference>
<dbReference type="InterPro" id="IPR012657">
    <property type="entry name" value="23S_rRNA-intervening_sequence"/>
</dbReference>
<comment type="caution">
    <text evidence="2">The sequence shown here is derived from an EMBL/GenBank/DDBJ whole genome shotgun (WGS) entry which is preliminary data.</text>
</comment>
<dbReference type="Proteomes" id="UP000176865">
    <property type="component" value="Unassembled WGS sequence"/>
</dbReference>
<evidence type="ECO:0000313" key="3">
    <source>
        <dbReference type="Proteomes" id="UP000176865"/>
    </source>
</evidence>
<dbReference type="SUPFAM" id="SSF158446">
    <property type="entry name" value="IVS-encoded protein-like"/>
    <property type="match status" value="1"/>
</dbReference>
<evidence type="ECO:0000259" key="1">
    <source>
        <dbReference type="Pfam" id="PF22296"/>
    </source>
</evidence>
<reference evidence="2 3" key="1">
    <citation type="journal article" date="2016" name="Nat. Commun.">
        <title>Thousands of microbial genomes shed light on interconnected biogeochemical processes in an aquifer system.</title>
        <authorList>
            <person name="Anantharaman K."/>
            <person name="Brown C.T."/>
            <person name="Hug L.A."/>
            <person name="Sharon I."/>
            <person name="Castelle C.J."/>
            <person name="Probst A.J."/>
            <person name="Thomas B.C."/>
            <person name="Singh A."/>
            <person name="Wilkins M.J."/>
            <person name="Karaoz U."/>
            <person name="Brodie E.L."/>
            <person name="Williams K.H."/>
            <person name="Hubbard S.S."/>
            <person name="Banfield J.F."/>
        </authorList>
    </citation>
    <scope>NUCLEOTIDE SEQUENCE [LARGE SCALE GENOMIC DNA]</scope>
</reference>
<protein>
    <recommendedName>
        <fullName evidence="1">bAvd-like domain-containing protein</fullName>
    </recommendedName>
</protein>
<dbReference type="NCBIfam" id="NF033474">
    <property type="entry name" value="DivGenRetAVD"/>
    <property type="match status" value="1"/>
</dbReference>
<dbReference type="Gene3D" id="1.20.1440.60">
    <property type="entry name" value="23S rRNA-intervening sequence"/>
    <property type="match status" value="1"/>
</dbReference>
<dbReference type="NCBIfam" id="TIGR02436">
    <property type="entry name" value="four helix bundle protein"/>
    <property type="match status" value="1"/>
</dbReference>
<dbReference type="EMBL" id="MFAB01000003">
    <property type="protein sequence ID" value="OGD69326.1"/>
    <property type="molecule type" value="Genomic_DNA"/>
</dbReference>